<comment type="caution">
    <text evidence="3">The sequence shown here is derived from an EMBL/GenBank/DDBJ whole genome shotgun (WGS) entry which is preliminary data.</text>
</comment>
<reference evidence="3" key="1">
    <citation type="journal article" date="2021" name="PeerJ">
        <title>Extensive microbial diversity within the chicken gut microbiome revealed by metagenomics and culture.</title>
        <authorList>
            <person name="Gilroy R."/>
            <person name="Ravi A."/>
            <person name="Getino M."/>
            <person name="Pursley I."/>
            <person name="Horton D.L."/>
            <person name="Alikhan N.F."/>
            <person name="Baker D."/>
            <person name="Gharbi K."/>
            <person name="Hall N."/>
            <person name="Watson M."/>
            <person name="Adriaenssens E.M."/>
            <person name="Foster-Nyarko E."/>
            <person name="Jarju S."/>
            <person name="Secka A."/>
            <person name="Antonio M."/>
            <person name="Oren A."/>
            <person name="Chaudhuri R.R."/>
            <person name="La Ragione R."/>
            <person name="Hildebrand F."/>
            <person name="Pallen M.J."/>
        </authorList>
    </citation>
    <scope>NUCLEOTIDE SEQUENCE</scope>
    <source>
        <strain evidence="3">1282</strain>
    </source>
</reference>
<dbReference type="AlphaFoldDB" id="A0A9D2C1K1"/>
<name>A0A9D2C1K1_9FIRM</name>
<feature type="domain" description="Helix-hairpin-helix DNA-binding motif class 1" evidence="2">
    <location>
        <begin position="131"/>
        <end position="150"/>
    </location>
</feature>
<protein>
    <submittedName>
        <fullName evidence="3">Helix-hairpin-helix domain-containing protein</fullName>
    </submittedName>
</protein>
<dbReference type="EMBL" id="DXDU01000108">
    <property type="protein sequence ID" value="HIY26845.1"/>
    <property type="molecule type" value="Genomic_DNA"/>
</dbReference>
<dbReference type="PANTHER" id="PTHR21180">
    <property type="entry name" value="ENDONUCLEASE/EXONUCLEASE/PHOSPHATASE FAMILY DOMAIN-CONTAINING PROTEIN 1"/>
    <property type="match status" value="1"/>
</dbReference>
<dbReference type="GO" id="GO:0003677">
    <property type="term" value="F:DNA binding"/>
    <property type="evidence" value="ECO:0007669"/>
    <property type="project" value="InterPro"/>
</dbReference>
<dbReference type="PANTHER" id="PTHR21180:SF32">
    <property type="entry name" value="ENDONUCLEASE_EXONUCLEASE_PHOSPHATASE FAMILY DOMAIN-CONTAINING PROTEIN 1"/>
    <property type="match status" value="1"/>
</dbReference>
<evidence type="ECO:0000313" key="3">
    <source>
        <dbReference type="EMBL" id="HIY26845.1"/>
    </source>
</evidence>
<evidence type="ECO:0000256" key="1">
    <source>
        <dbReference type="SAM" id="MobiDB-lite"/>
    </source>
</evidence>
<accession>A0A9D2C1K1</accession>
<dbReference type="Proteomes" id="UP000823915">
    <property type="component" value="Unassembled WGS sequence"/>
</dbReference>
<reference evidence="3" key="2">
    <citation type="submission" date="2021-04" db="EMBL/GenBank/DDBJ databases">
        <authorList>
            <person name="Gilroy R."/>
        </authorList>
    </citation>
    <scope>NUCLEOTIDE SEQUENCE</scope>
    <source>
        <strain evidence="3">1282</strain>
    </source>
</reference>
<dbReference type="GO" id="GO:0006281">
    <property type="term" value="P:DNA repair"/>
    <property type="evidence" value="ECO:0007669"/>
    <property type="project" value="InterPro"/>
</dbReference>
<organism evidence="3 4">
    <name type="scientific">Candidatus Acutalibacter pullistercoris</name>
    <dbReference type="NCBI Taxonomy" id="2838418"/>
    <lineage>
        <taxon>Bacteria</taxon>
        <taxon>Bacillati</taxon>
        <taxon>Bacillota</taxon>
        <taxon>Clostridia</taxon>
        <taxon>Eubacteriales</taxon>
        <taxon>Acutalibacteraceae</taxon>
        <taxon>Acutalibacter</taxon>
    </lineage>
</organism>
<dbReference type="GO" id="GO:0015627">
    <property type="term" value="C:type II protein secretion system complex"/>
    <property type="evidence" value="ECO:0007669"/>
    <property type="project" value="TreeGrafter"/>
</dbReference>
<evidence type="ECO:0000259" key="2">
    <source>
        <dbReference type="SMART" id="SM00278"/>
    </source>
</evidence>
<dbReference type="SUPFAM" id="SSF47781">
    <property type="entry name" value="RuvA domain 2-like"/>
    <property type="match status" value="1"/>
</dbReference>
<proteinExistence type="predicted"/>
<dbReference type="InterPro" id="IPR003583">
    <property type="entry name" value="Hlx-hairpin-Hlx_DNA-bd_motif"/>
</dbReference>
<dbReference type="SMART" id="SM00278">
    <property type="entry name" value="HhH1"/>
    <property type="match status" value="2"/>
</dbReference>
<feature type="region of interest" description="Disordered" evidence="1">
    <location>
        <begin position="46"/>
        <end position="65"/>
    </location>
</feature>
<dbReference type="Gene3D" id="1.10.150.320">
    <property type="entry name" value="Photosystem II 12 kDa extrinsic protein"/>
    <property type="match status" value="1"/>
</dbReference>
<dbReference type="InterPro" id="IPR010994">
    <property type="entry name" value="RuvA_2-like"/>
</dbReference>
<feature type="compositionally biased region" description="Pro residues" evidence="1">
    <location>
        <begin position="46"/>
        <end position="60"/>
    </location>
</feature>
<evidence type="ECO:0000313" key="4">
    <source>
        <dbReference type="Proteomes" id="UP000823915"/>
    </source>
</evidence>
<feature type="domain" description="Helix-hairpin-helix DNA-binding motif class 1" evidence="2">
    <location>
        <begin position="101"/>
        <end position="120"/>
    </location>
</feature>
<sequence length="153" mass="16974">MKPEQFIRATLILLVAAVICFALVPVYTVRPIEIVEVVNQVTVVPTPTPKPSPSPSPTPQPQTQTAGQVVYYWETVPAEEEEGPQEVLVEKSININTATVEELDLLPGIGPVLAQRIVEYREQNNGFYDTYELVEVSGIGDKTYAKLEPYVYV</sequence>
<dbReference type="GO" id="GO:0015628">
    <property type="term" value="P:protein secretion by the type II secretion system"/>
    <property type="evidence" value="ECO:0007669"/>
    <property type="project" value="TreeGrafter"/>
</dbReference>
<gene>
    <name evidence="3" type="ORF">H9838_06690</name>
</gene>
<dbReference type="InterPro" id="IPR051675">
    <property type="entry name" value="Endo/Exo/Phosphatase_dom_1"/>
</dbReference>
<dbReference type="Pfam" id="PF12836">
    <property type="entry name" value="HHH_3"/>
    <property type="match status" value="1"/>
</dbReference>